<organism evidence="1 2">
    <name type="scientific">Leptospira tipperaryensis</name>
    <dbReference type="NCBI Taxonomy" id="2564040"/>
    <lineage>
        <taxon>Bacteria</taxon>
        <taxon>Pseudomonadati</taxon>
        <taxon>Spirochaetota</taxon>
        <taxon>Spirochaetia</taxon>
        <taxon>Leptospirales</taxon>
        <taxon>Leptospiraceae</taxon>
        <taxon>Leptospira</taxon>
    </lineage>
</organism>
<dbReference type="EMBL" id="CP015218">
    <property type="protein sequence ID" value="AOP36431.1"/>
    <property type="molecule type" value="Genomic_DNA"/>
</dbReference>
<sequence>MGSKEITFRKKGSPVTLLIPEKIIRLRRLKADKLNEELSFLLKKYQNVALKKKFLGRSFPAISYQRKGLKLKRMNFRPDEKDWIELGVLALGLGVSRCLLFSILEEWECNQEIPREEIGGALTKITLLRKILLTQNQFHTQIFPSPS</sequence>
<reference evidence="1 2" key="1">
    <citation type="submission" date="2016-04" db="EMBL/GenBank/DDBJ databases">
        <title>Complete genome seqeunce of Leptospira alstonii serovar Room22.</title>
        <authorList>
            <person name="Nally J.E."/>
            <person name="Bayles D.O."/>
            <person name="Hurley D."/>
            <person name="Fanning S."/>
            <person name="McMahon B.J."/>
            <person name="Arent Z."/>
        </authorList>
    </citation>
    <scope>NUCLEOTIDE SEQUENCE [LARGE SCALE GENOMIC DNA]</scope>
    <source>
        <strain evidence="1 2">GWTS #1</strain>
    </source>
</reference>
<dbReference type="AlphaFoldDB" id="A0A1D7V3M1"/>
<dbReference type="InterPro" id="IPR011458">
    <property type="entry name" value="DUF1564"/>
</dbReference>
<dbReference type="Pfam" id="PF07600">
    <property type="entry name" value="DUF1564"/>
    <property type="match status" value="1"/>
</dbReference>
<dbReference type="OrthoDB" id="327981at2"/>
<keyword evidence="2" id="KW-1185">Reference proteome</keyword>
<proteinExistence type="predicted"/>
<dbReference type="KEGG" id="laj:A0128_20685"/>
<protein>
    <recommendedName>
        <fullName evidence="3">CopG family transcriptional regulator</fullName>
    </recommendedName>
</protein>
<evidence type="ECO:0008006" key="3">
    <source>
        <dbReference type="Google" id="ProtNLM"/>
    </source>
</evidence>
<dbReference type="RefSeq" id="WP_069609649.1">
    <property type="nucleotide sequence ID" value="NZ_CP015218.1"/>
</dbReference>
<dbReference type="Proteomes" id="UP000094197">
    <property type="component" value="Chromosome 2"/>
</dbReference>
<name>A0A1D7V3M1_9LEPT</name>
<evidence type="ECO:0000313" key="2">
    <source>
        <dbReference type="Proteomes" id="UP000094197"/>
    </source>
</evidence>
<accession>A0A1D7V3M1</accession>
<gene>
    <name evidence="1" type="ORF">A0128_20685</name>
</gene>
<evidence type="ECO:0000313" key="1">
    <source>
        <dbReference type="EMBL" id="AOP36431.1"/>
    </source>
</evidence>